<dbReference type="EMBL" id="FXAR01000008">
    <property type="protein sequence ID" value="SMG34259.1"/>
    <property type="molecule type" value="Genomic_DNA"/>
</dbReference>
<reference evidence="3" key="1">
    <citation type="submission" date="2017-04" db="EMBL/GenBank/DDBJ databases">
        <authorList>
            <person name="Varghese N."/>
            <person name="Submissions S."/>
        </authorList>
    </citation>
    <scope>NUCLEOTIDE SEQUENCE [LARGE SCALE GENOMIC DNA]</scope>
    <source>
        <strain evidence="3">VDS</strain>
    </source>
</reference>
<proteinExistence type="predicted"/>
<dbReference type="OrthoDB" id="4396299at2"/>
<dbReference type="STRING" id="1610489.SAMN06295981_2126"/>
<protein>
    <submittedName>
        <fullName evidence="2">Uncharacterized protein</fullName>
    </submittedName>
</protein>
<evidence type="ECO:0000313" key="2">
    <source>
        <dbReference type="EMBL" id="SMG34259.1"/>
    </source>
</evidence>
<sequence>MAVPSCPLPRPPAGEDVHSLPLDRVNQAILFSHLRTAELMEPAGTLIPVVLVPDFLTRGWRVRWEFGVIGSLSEGMRAQFPQLEHLHAAQVEPQVWARVCIDKERGLLDVAVELPSPELLVPRTSLPEGSRILPQGYRLPATLGGENRQVLGRVDGLDVLVDDTPVAQLEYVPLVDGPLGVRIFVIDGESFVDLGVGEPREMQVLPEWEPPAPPAPPFDPAAPWEITMDAEDVMEPNPTGPREFVTPAETE</sequence>
<keyword evidence="3" id="KW-1185">Reference proteome</keyword>
<feature type="region of interest" description="Disordered" evidence="1">
    <location>
        <begin position="232"/>
        <end position="251"/>
    </location>
</feature>
<evidence type="ECO:0000256" key="1">
    <source>
        <dbReference type="SAM" id="MobiDB-lite"/>
    </source>
</evidence>
<gene>
    <name evidence="2" type="ORF">SAMN06295981_2126</name>
</gene>
<dbReference type="RefSeq" id="WP_085550222.1">
    <property type="nucleotide sequence ID" value="NZ_FXAR01000008.1"/>
</dbReference>
<organism evidence="2 3">
    <name type="scientific">Corynebacterium pollutisoli</name>
    <dbReference type="NCBI Taxonomy" id="1610489"/>
    <lineage>
        <taxon>Bacteria</taxon>
        <taxon>Bacillati</taxon>
        <taxon>Actinomycetota</taxon>
        <taxon>Actinomycetes</taxon>
        <taxon>Mycobacteriales</taxon>
        <taxon>Corynebacteriaceae</taxon>
        <taxon>Corynebacterium</taxon>
    </lineage>
</organism>
<dbReference type="AlphaFoldDB" id="A0A1X7K0K4"/>
<accession>A0A1X7K0K4</accession>
<name>A0A1X7K0K4_9CORY</name>
<dbReference type="Proteomes" id="UP000193309">
    <property type="component" value="Unassembled WGS sequence"/>
</dbReference>
<evidence type="ECO:0000313" key="3">
    <source>
        <dbReference type="Proteomes" id="UP000193309"/>
    </source>
</evidence>